<feature type="non-terminal residue" evidence="15">
    <location>
        <position position="1"/>
    </location>
</feature>
<feature type="region of interest" description="Disordered" evidence="13">
    <location>
        <begin position="600"/>
        <end position="630"/>
    </location>
</feature>
<dbReference type="InterPro" id="IPR050494">
    <property type="entry name" value="Ser_Thr_dual-spec_kinase"/>
</dbReference>
<dbReference type="Gene3D" id="3.30.200.20">
    <property type="entry name" value="Phosphorylase Kinase, domain 1"/>
    <property type="match status" value="1"/>
</dbReference>
<dbReference type="Gene3D" id="1.10.510.10">
    <property type="entry name" value="Transferase(Phosphotransferase) domain 1"/>
    <property type="match status" value="1"/>
</dbReference>
<evidence type="ECO:0000256" key="8">
    <source>
        <dbReference type="ARBA" id="ARBA00023637"/>
    </source>
</evidence>
<evidence type="ECO:0000256" key="10">
    <source>
        <dbReference type="ARBA" id="ARBA00046964"/>
    </source>
</evidence>
<dbReference type="GO" id="GO:0004674">
    <property type="term" value="F:protein serine/threonine kinase activity"/>
    <property type="evidence" value="ECO:0007669"/>
    <property type="project" value="UniProtKB-KW"/>
</dbReference>
<dbReference type="InterPro" id="IPR000719">
    <property type="entry name" value="Prot_kinase_dom"/>
</dbReference>
<dbReference type="Proteomes" id="UP000288216">
    <property type="component" value="Unassembled WGS sequence"/>
</dbReference>
<keyword evidence="2" id="KW-0723">Serine/threonine-protein kinase</keyword>
<evidence type="ECO:0000256" key="9">
    <source>
        <dbReference type="ARBA" id="ARBA00031858"/>
    </source>
</evidence>
<evidence type="ECO:0000313" key="16">
    <source>
        <dbReference type="Proteomes" id="UP000288216"/>
    </source>
</evidence>
<evidence type="ECO:0000256" key="4">
    <source>
        <dbReference type="ARBA" id="ARBA00022741"/>
    </source>
</evidence>
<feature type="compositionally biased region" description="Basic residues" evidence="13">
    <location>
        <begin position="482"/>
        <end position="515"/>
    </location>
</feature>
<feature type="region of interest" description="Disordered" evidence="13">
    <location>
        <begin position="181"/>
        <end position="585"/>
    </location>
</feature>
<name>A0A401P4F8_SCYTO</name>
<feature type="compositionally biased region" description="Basic and acidic residues" evidence="13">
    <location>
        <begin position="310"/>
        <end position="327"/>
    </location>
</feature>
<evidence type="ECO:0000256" key="5">
    <source>
        <dbReference type="ARBA" id="ARBA00022777"/>
    </source>
</evidence>
<dbReference type="PANTHER" id="PTHR24058:SF103">
    <property type="entry name" value="SERINE_THREONINE-PROTEIN KINASE PRP4 HOMOLOG"/>
    <property type="match status" value="1"/>
</dbReference>
<feature type="region of interest" description="Disordered" evidence="13">
    <location>
        <begin position="1"/>
        <end position="140"/>
    </location>
</feature>
<dbReference type="AlphaFoldDB" id="A0A401P4F8"/>
<evidence type="ECO:0000256" key="3">
    <source>
        <dbReference type="ARBA" id="ARBA00022679"/>
    </source>
</evidence>
<organism evidence="15 16">
    <name type="scientific">Scyliorhinus torazame</name>
    <name type="common">Cloudy catshark</name>
    <name type="synonym">Catulus torazame</name>
    <dbReference type="NCBI Taxonomy" id="75743"/>
    <lineage>
        <taxon>Eukaryota</taxon>
        <taxon>Metazoa</taxon>
        <taxon>Chordata</taxon>
        <taxon>Craniata</taxon>
        <taxon>Vertebrata</taxon>
        <taxon>Chondrichthyes</taxon>
        <taxon>Elasmobranchii</taxon>
        <taxon>Galeomorphii</taxon>
        <taxon>Galeoidea</taxon>
        <taxon>Carcharhiniformes</taxon>
        <taxon>Scyliorhinidae</taxon>
        <taxon>Scyliorhinus</taxon>
    </lineage>
</organism>
<dbReference type="PROSITE" id="PS50011">
    <property type="entry name" value="PROTEIN_KINASE_DOM"/>
    <property type="match status" value="1"/>
</dbReference>
<dbReference type="Pfam" id="PF00069">
    <property type="entry name" value="Pkinase"/>
    <property type="match status" value="1"/>
</dbReference>
<feature type="compositionally biased region" description="Basic and acidic residues" evidence="13">
    <location>
        <begin position="191"/>
        <end position="224"/>
    </location>
</feature>
<feature type="compositionally biased region" description="Basic and acidic residues" evidence="13">
    <location>
        <begin position="123"/>
        <end position="140"/>
    </location>
</feature>
<evidence type="ECO:0000313" key="15">
    <source>
        <dbReference type="EMBL" id="GCB67997.1"/>
    </source>
</evidence>
<comment type="similarity">
    <text evidence="7">Belongs to the protein kinase superfamily. CMGC Ser/Thr protein kinase family.</text>
</comment>
<comment type="subunit">
    <text evidence="10">Interacts with CLK1 C-terminus. Associates with the U5 snRNP and NCOR1 deacetylase complexes. Identified in the spliceosome C complex.</text>
</comment>
<dbReference type="PROSITE" id="PS00108">
    <property type="entry name" value="PROTEIN_KINASE_ST"/>
    <property type="match status" value="1"/>
</dbReference>
<feature type="domain" description="Protein kinase" evidence="14">
    <location>
        <begin position="690"/>
        <end position="1011"/>
    </location>
</feature>
<keyword evidence="6" id="KW-0067">ATP-binding</keyword>
<feature type="compositionally biased region" description="Basic residues" evidence="13">
    <location>
        <begin position="82"/>
        <end position="101"/>
    </location>
</feature>
<dbReference type="SMART" id="SM00220">
    <property type="entry name" value="S_TKc"/>
    <property type="match status" value="1"/>
</dbReference>
<dbReference type="CDD" id="cd14135">
    <property type="entry name" value="STKc_PRP4"/>
    <property type="match status" value="1"/>
</dbReference>
<accession>A0A401P4F8</accession>
<comment type="catalytic activity">
    <reaction evidence="11">
        <text>L-threonyl-[protein] + ATP = O-phospho-L-threonyl-[protein] + ADP + H(+)</text>
        <dbReference type="Rhea" id="RHEA:46608"/>
        <dbReference type="Rhea" id="RHEA-COMP:11060"/>
        <dbReference type="Rhea" id="RHEA-COMP:11605"/>
        <dbReference type="ChEBI" id="CHEBI:15378"/>
        <dbReference type="ChEBI" id="CHEBI:30013"/>
        <dbReference type="ChEBI" id="CHEBI:30616"/>
        <dbReference type="ChEBI" id="CHEBI:61977"/>
        <dbReference type="ChEBI" id="CHEBI:456216"/>
        <dbReference type="EC" id="2.7.11.1"/>
    </reaction>
    <physiologicalReaction direction="left-to-right" evidence="11">
        <dbReference type="Rhea" id="RHEA:46609"/>
    </physiologicalReaction>
</comment>
<feature type="compositionally biased region" description="Acidic residues" evidence="13">
    <location>
        <begin position="565"/>
        <end position="583"/>
    </location>
</feature>
<evidence type="ECO:0000256" key="11">
    <source>
        <dbReference type="ARBA" id="ARBA00048659"/>
    </source>
</evidence>
<feature type="compositionally biased region" description="Basic residues" evidence="13">
    <location>
        <begin position="109"/>
        <end position="122"/>
    </location>
</feature>
<dbReference type="InterPro" id="IPR044092">
    <property type="entry name" value="STKc_PRP4"/>
</dbReference>
<evidence type="ECO:0000256" key="12">
    <source>
        <dbReference type="ARBA" id="ARBA00048977"/>
    </source>
</evidence>
<evidence type="ECO:0000256" key="2">
    <source>
        <dbReference type="ARBA" id="ARBA00022527"/>
    </source>
</evidence>
<evidence type="ECO:0000259" key="14">
    <source>
        <dbReference type="PROSITE" id="PS50011"/>
    </source>
</evidence>
<dbReference type="OrthoDB" id="3967at2759"/>
<feature type="compositionally biased region" description="Basic and acidic residues" evidence="13">
    <location>
        <begin position="441"/>
        <end position="454"/>
    </location>
</feature>
<feature type="compositionally biased region" description="Basic and acidic residues" evidence="13">
    <location>
        <begin position="253"/>
        <end position="267"/>
    </location>
</feature>
<keyword evidence="3" id="KW-0808">Transferase</keyword>
<comment type="caution">
    <text evidence="15">The sequence shown here is derived from an EMBL/GenBank/DDBJ whole genome shotgun (WGS) entry which is preliminary data.</text>
</comment>
<feature type="compositionally biased region" description="Basic residues" evidence="13">
    <location>
        <begin position="525"/>
        <end position="543"/>
    </location>
</feature>
<feature type="compositionally biased region" description="Low complexity" evidence="13">
    <location>
        <begin position="612"/>
        <end position="628"/>
    </location>
</feature>
<feature type="compositionally biased region" description="Basic residues" evidence="13">
    <location>
        <begin position="228"/>
        <end position="252"/>
    </location>
</feature>
<keyword evidence="16" id="KW-1185">Reference proteome</keyword>
<feature type="compositionally biased region" description="Basic residues" evidence="13">
    <location>
        <begin position="328"/>
        <end position="340"/>
    </location>
</feature>
<evidence type="ECO:0000256" key="7">
    <source>
        <dbReference type="ARBA" id="ARBA00023596"/>
    </source>
</evidence>
<feature type="compositionally biased region" description="Basic and acidic residues" evidence="13">
    <location>
        <begin position="12"/>
        <end position="22"/>
    </location>
</feature>
<feature type="compositionally biased region" description="Basic and acidic residues" evidence="13">
    <location>
        <begin position="461"/>
        <end position="478"/>
    </location>
</feature>
<dbReference type="GO" id="GO:0045292">
    <property type="term" value="P:mRNA cis splicing, via spliceosome"/>
    <property type="evidence" value="ECO:0007669"/>
    <property type="project" value="InterPro"/>
</dbReference>
<feature type="compositionally biased region" description="Basic residues" evidence="13">
    <location>
        <begin position="386"/>
        <end position="413"/>
    </location>
</feature>
<keyword evidence="4" id="KW-0547">Nucleotide-binding</keyword>
<gene>
    <name evidence="15" type="ORF">scyTo_0012215</name>
</gene>
<dbReference type="EMBL" id="BFAA01005834">
    <property type="protein sequence ID" value="GCB67997.1"/>
    <property type="molecule type" value="Genomic_DNA"/>
</dbReference>
<proteinExistence type="inferred from homology"/>
<keyword evidence="5" id="KW-0418">Kinase</keyword>
<comment type="catalytic activity">
    <reaction evidence="12">
        <text>L-seryl-[protein] + ATP = O-phospho-L-seryl-[protein] + ADP + H(+)</text>
        <dbReference type="Rhea" id="RHEA:17989"/>
        <dbReference type="Rhea" id="RHEA-COMP:9863"/>
        <dbReference type="Rhea" id="RHEA-COMP:11604"/>
        <dbReference type="ChEBI" id="CHEBI:15378"/>
        <dbReference type="ChEBI" id="CHEBI:29999"/>
        <dbReference type="ChEBI" id="CHEBI:30616"/>
        <dbReference type="ChEBI" id="CHEBI:83421"/>
        <dbReference type="ChEBI" id="CHEBI:456216"/>
        <dbReference type="EC" id="2.7.11.1"/>
    </reaction>
    <physiologicalReaction direction="left-to-right" evidence="12">
        <dbReference type="Rhea" id="RHEA:17990"/>
    </physiologicalReaction>
</comment>
<dbReference type="GO" id="GO:0005524">
    <property type="term" value="F:ATP binding"/>
    <property type="evidence" value="ECO:0007669"/>
    <property type="project" value="UniProtKB-KW"/>
</dbReference>
<dbReference type="SUPFAM" id="SSF56112">
    <property type="entry name" value="Protein kinase-like (PK-like)"/>
    <property type="match status" value="1"/>
</dbReference>
<dbReference type="STRING" id="75743.A0A401P4F8"/>
<protein>
    <recommendedName>
        <fullName evidence="8">Serine/threonine-protein kinase PRP4 homolog</fullName>
        <ecNumber evidence="1">2.7.11.1</ecNumber>
    </recommendedName>
    <alternativeName>
        <fullName evidence="9">PRP4 pre-mRNA-processing factor 4 homolog</fullName>
    </alternativeName>
</protein>
<dbReference type="EC" id="2.7.11.1" evidence="1"/>
<reference evidence="15 16" key="1">
    <citation type="journal article" date="2018" name="Nat. Ecol. Evol.">
        <title>Shark genomes provide insights into elasmobranch evolution and the origin of vertebrates.</title>
        <authorList>
            <person name="Hara Y"/>
            <person name="Yamaguchi K"/>
            <person name="Onimaru K"/>
            <person name="Kadota M"/>
            <person name="Koyanagi M"/>
            <person name="Keeley SD"/>
            <person name="Tatsumi K"/>
            <person name="Tanaka K"/>
            <person name="Motone F"/>
            <person name="Kageyama Y"/>
            <person name="Nozu R"/>
            <person name="Adachi N"/>
            <person name="Nishimura O"/>
            <person name="Nakagawa R"/>
            <person name="Tanegashima C"/>
            <person name="Kiyatake I"/>
            <person name="Matsumoto R"/>
            <person name="Murakumo K"/>
            <person name="Nishida K"/>
            <person name="Terakita A"/>
            <person name="Kuratani S"/>
            <person name="Sato K"/>
            <person name="Hyodo S Kuraku.S."/>
        </authorList>
    </citation>
    <scope>NUCLEOTIDE SEQUENCE [LARGE SCALE GENOMIC DNA]</scope>
</reference>
<evidence type="ECO:0000256" key="1">
    <source>
        <dbReference type="ARBA" id="ARBA00012513"/>
    </source>
</evidence>
<sequence length="1015" mass="118214">WRTRAAALWDSGRAERMVRDGPGEMADVQSQEEEPDWCRNERLTATLEEDQEAADSSAKSGNEENGEVSDEKQDPNTAPSKAVKHKKKKHKHRSKHKKHKHSSEDDKERKHKHKHKHKKHKRKENEGFEKDGDHPIKRPKFDDYALLEDLEKQRAMIKAELDSELMGGKVQSGMGLILQGYVSDSEEEGEIHEKTRNGERVASSRDVSEMLPARDNKVKREPIESKPVSKRRSKSRSKDRTKHTKAEKKKSRLSSEHRKEKEKTRSKSHERKRSKSPIKSSKPGEKPRSPTSVKRRSQEKNKKSTPAGEDGTKSKDRKTITIESKTKERNKKSKSPVKRSKSGDRNQRSKSKDREKRARKSEMEKEKKSVKSPSKDIPPGKENRSPLKKHVLSPKRKSPSPKQHREKPSKHIRSPIINDRAPKPSQSPSRNMSPPRRAKSRSIEQRRRESERTRALSPRTRSRDEPMSRLERSRDLSISRRSPIRRRISRSPIRRRSRSLLRRSRSPRRRSRSRRRSLERDWNRRSRSRRRRSRSRGRRRRRSGTRDKEDKFKGSLSEGMKVEQESSDENLEDFDVEEEDEEAVIQQRREQRLAIVQKYRNPNEDSNMSGLSEPNSPQSSTSSRSPSPDDIFERAAADVKEYERENVDTFEASVNAKRNLMALEQKEGAALKKPTVPDMFTESDDMFAAYFDSAHLRAAGFGKDFKENPNLRDNWTDAEGYYRVNIGEVLDKRQKTGLKELEFLKKLNDADPDDKFHCLRLFRHFYHKQHLCLVFEPLSMNLREVLKKYGKDVGLHIKAVRSYSQQLFLALKLLKRCNILHADIKPDNILVNESKTILKLCDFGSASHVADNDITPYLVSRFYRAPEIIIGKVYDYAIDLWSVGCTLYELYTGKILFPGKTNNHMLKLMMDLKGKMPNKMIRKGVFKDQHFDQNLNFMYIEVDKVTEREKVTVMSTINSTKDLLSDMIGCQRLPEDQRKKVHQLKDLLEQILMLDPAKRVSINQALQHPFIQEKI</sequence>
<dbReference type="InterPro" id="IPR008271">
    <property type="entry name" value="Ser/Thr_kinase_AS"/>
</dbReference>
<evidence type="ECO:0000256" key="6">
    <source>
        <dbReference type="ARBA" id="ARBA00022840"/>
    </source>
</evidence>
<dbReference type="PANTHER" id="PTHR24058">
    <property type="entry name" value="DUAL SPECIFICITY PROTEIN KINASE"/>
    <property type="match status" value="1"/>
</dbReference>
<feature type="compositionally biased region" description="Basic and acidic residues" evidence="13">
    <location>
        <begin position="544"/>
        <end position="553"/>
    </location>
</feature>
<dbReference type="InterPro" id="IPR011009">
    <property type="entry name" value="Kinase-like_dom_sf"/>
</dbReference>
<dbReference type="FunFam" id="1.10.510.10:FF:000078">
    <property type="entry name" value="Serine/threonine-protein kinase PRP4 homolog"/>
    <property type="match status" value="1"/>
</dbReference>
<dbReference type="OMA" id="MNRGDNA"/>
<feature type="compositionally biased region" description="Basic and acidic residues" evidence="13">
    <location>
        <begin position="341"/>
        <end position="369"/>
    </location>
</feature>
<evidence type="ECO:0000256" key="13">
    <source>
        <dbReference type="SAM" id="MobiDB-lite"/>
    </source>
</evidence>